<feature type="compositionally biased region" description="Basic residues" evidence="1">
    <location>
        <begin position="86"/>
        <end position="96"/>
    </location>
</feature>
<keyword evidence="3" id="KW-1185">Reference proteome</keyword>
<organism evidence="2 3">
    <name type="scientific">Dunaliella salina</name>
    <name type="common">Green alga</name>
    <name type="synonym">Protococcus salinus</name>
    <dbReference type="NCBI Taxonomy" id="3046"/>
    <lineage>
        <taxon>Eukaryota</taxon>
        <taxon>Viridiplantae</taxon>
        <taxon>Chlorophyta</taxon>
        <taxon>core chlorophytes</taxon>
        <taxon>Chlorophyceae</taxon>
        <taxon>CS clade</taxon>
        <taxon>Chlamydomonadales</taxon>
        <taxon>Dunaliellaceae</taxon>
        <taxon>Dunaliella</taxon>
    </lineage>
</organism>
<evidence type="ECO:0000256" key="1">
    <source>
        <dbReference type="SAM" id="MobiDB-lite"/>
    </source>
</evidence>
<proteinExistence type="predicted"/>
<name>A0ABQ7H2Z5_DUNSA</name>
<protein>
    <submittedName>
        <fullName evidence="2">Uncharacterized protein</fullName>
    </submittedName>
</protein>
<gene>
    <name evidence="2" type="ORF">DUNSADRAFT_13879</name>
</gene>
<feature type="compositionally biased region" description="Basic and acidic residues" evidence="1">
    <location>
        <begin position="50"/>
        <end position="60"/>
    </location>
</feature>
<evidence type="ECO:0000313" key="3">
    <source>
        <dbReference type="Proteomes" id="UP000815325"/>
    </source>
</evidence>
<evidence type="ECO:0000313" key="2">
    <source>
        <dbReference type="EMBL" id="KAF5841234.1"/>
    </source>
</evidence>
<reference evidence="2" key="1">
    <citation type="submission" date="2017-08" db="EMBL/GenBank/DDBJ databases">
        <authorList>
            <person name="Polle J.E."/>
            <person name="Barry K."/>
            <person name="Cushman J."/>
            <person name="Schmutz J."/>
            <person name="Tran D."/>
            <person name="Hathwaick L.T."/>
            <person name="Yim W.C."/>
            <person name="Jenkins J."/>
            <person name="Mckie-Krisberg Z.M."/>
            <person name="Prochnik S."/>
            <person name="Lindquist E."/>
            <person name="Dockter R.B."/>
            <person name="Adam C."/>
            <person name="Molina H."/>
            <person name="Bunkerborg J."/>
            <person name="Jin E."/>
            <person name="Buchheim M."/>
            <person name="Magnuson J."/>
        </authorList>
    </citation>
    <scope>NUCLEOTIDE SEQUENCE</scope>
    <source>
        <strain evidence="2">CCAP 19/18</strain>
    </source>
</reference>
<dbReference type="EMBL" id="MU069491">
    <property type="protein sequence ID" value="KAF5841234.1"/>
    <property type="molecule type" value="Genomic_DNA"/>
</dbReference>
<comment type="caution">
    <text evidence="2">The sequence shown here is derived from an EMBL/GenBank/DDBJ whole genome shotgun (WGS) entry which is preliminary data.</text>
</comment>
<dbReference type="Proteomes" id="UP000815325">
    <property type="component" value="Unassembled WGS sequence"/>
</dbReference>
<feature type="compositionally biased region" description="Basic residues" evidence="1">
    <location>
        <begin position="119"/>
        <end position="132"/>
    </location>
</feature>
<accession>A0ABQ7H2Z5</accession>
<sequence>MAKGARSNTKRHLHSWRRDNLKADWTEKAEKRRQEALQQVLEAPKPLTETSRDMQEEPQRGRAGPAEGGDTDMDGGGGNNNNSKAGSKKKTGRKGVKVAAGVNKKKRAGKAFLQGGNQFHKKGKKGIKRSHK</sequence>
<feature type="region of interest" description="Disordered" evidence="1">
    <location>
        <begin position="1"/>
        <end position="132"/>
    </location>
</feature>
<feature type="compositionally biased region" description="Basic and acidic residues" evidence="1">
    <location>
        <begin position="16"/>
        <end position="35"/>
    </location>
</feature>